<dbReference type="EMBL" id="QEAS01000007">
    <property type="protein sequence ID" value="PWG80828.1"/>
    <property type="molecule type" value="Genomic_DNA"/>
</dbReference>
<gene>
    <name evidence="1" type="ORF">DDR33_10250</name>
</gene>
<dbReference type="Proteomes" id="UP000245647">
    <property type="component" value="Unassembled WGS sequence"/>
</dbReference>
<evidence type="ECO:0000313" key="1">
    <source>
        <dbReference type="EMBL" id="PWG80828.1"/>
    </source>
</evidence>
<protein>
    <submittedName>
        <fullName evidence="1">Uncharacterized protein</fullName>
    </submittedName>
</protein>
<reference evidence="1 2" key="1">
    <citation type="submission" date="2018-04" db="EMBL/GenBank/DDBJ databases">
        <title>Pedobacter chongqingensis sp. nov., isolated from a rottenly hemp rope.</title>
        <authorList>
            <person name="Cai Y."/>
        </authorList>
    </citation>
    <scope>NUCLEOTIDE SEQUENCE [LARGE SCALE GENOMIC DNA]</scope>
    <source>
        <strain evidence="1 2">FJ4-8</strain>
    </source>
</reference>
<keyword evidence="2" id="KW-1185">Reference proteome</keyword>
<name>A0A2U2PHD0_9SPHI</name>
<comment type="caution">
    <text evidence="1">The sequence shown here is derived from an EMBL/GenBank/DDBJ whole genome shotgun (WGS) entry which is preliminary data.</text>
</comment>
<evidence type="ECO:0000313" key="2">
    <source>
        <dbReference type="Proteomes" id="UP000245647"/>
    </source>
</evidence>
<proteinExistence type="predicted"/>
<dbReference type="AlphaFoldDB" id="A0A2U2PHD0"/>
<sequence>MLPQFRNEQYNLTPVKAQRILAQYGTNITLEDAEIMLELLRKLSKLSVNETLKHVSASQVKPREGEIVNP</sequence>
<accession>A0A2U2PHD0</accession>
<organism evidence="1 2">
    <name type="scientific">Pararcticibacter amylolyticus</name>
    <dbReference type="NCBI Taxonomy" id="2173175"/>
    <lineage>
        <taxon>Bacteria</taxon>
        <taxon>Pseudomonadati</taxon>
        <taxon>Bacteroidota</taxon>
        <taxon>Sphingobacteriia</taxon>
        <taxon>Sphingobacteriales</taxon>
        <taxon>Sphingobacteriaceae</taxon>
        <taxon>Pararcticibacter</taxon>
    </lineage>
</organism>